<dbReference type="GO" id="GO:0016787">
    <property type="term" value="F:hydrolase activity"/>
    <property type="evidence" value="ECO:0007669"/>
    <property type="project" value="UniProtKB-KW"/>
</dbReference>
<dbReference type="Pfam" id="PF00857">
    <property type="entry name" value="Isochorismatase"/>
    <property type="match status" value="1"/>
</dbReference>
<dbReference type="PANTHER" id="PTHR14119">
    <property type="entry name" value="HYDROLASE"/>
    <property type="match status" value="1"/>
</dbReference>
<dbReference type="PANTHER" id="PTHR14119:SF3">
    <property type="entry name" value="ISOCHORISMATASE DOMAIN-CONTAINING PROTEIN 2"/>
    <property type="match status" value="1"/>
</dbReference>
<keyword evidence="2" id="KW-0378">Hydrolase</keyword>
<evidence type="ECO:0000259" key="1">
    <source>
        <dbReference type="Pfam" id="PF00857"/>
    </source>
</evidence>
<reference evidence="2" key="1">
    <citation type="journal article" date="2020" name="mSystems">
        <title>Genome- and Community-Level Interaction Insights into Carbon Utilization and Element Cycling Functions of Hydrothermarchaeota in Hydrothermal Sediment.</title>
        <authorList>
            <person name="Zhou Z."/>
            <person name="Liu Y."/>
            <person name="Xu W."/>
            <person name="Pan J."/>
            <person name="Luo Z.H."/>
            <person name="Li M."/>
        </authorList>
    </citation>
    <scope>NUCLEOTIDE SEQUENCE [LARGE SCALE GENOMIC DNA]</scope>
    <source>
        <strain evidence="2">SpSt-769</strain>
    </source>
</reference>
<dbReference type="AlphaFoldDB" id="A0A7C4EVK8"/>
<name>A0A7C4EVK8_9BACT</name>
<dbReference type="SUPFAM" id="SSF52499">
    <property type="entry name" value="Isochorismatase-like hydrolases"/>
    <property type="match status" value="1"/>
</dbReference>
<comment type="caution">
    <text evidence="2">The sequence shown here is derived from an EMBL/GenBank/DDBJ whole genome shotgun (WGS) entry which is preliminary data.</text>
</comment>
<dbReference type="InterPro" id="IPR036380">
    <property type="entry name" value="Isochorismatase-like_sf"/>
</dbReference>
<dbReference type="Gene3D" id="3.40.50.850">
    <property type="entry name" value="Isochorismatase-like"/>
    <property type="match status" value="1"/>
</dbReference>
<accession>A0A7C4EVK8</accession>
<organism evidence="2">
    <name type="scientific">Desulfomonile tiedjei</name>
    <dbReference type="NCBI Taxonomy" id="2358"/>
    <lineage>
        <taxon>Bacteria</taxon>
        <taxon>Pseudomonadati</taxon>
        <taxon>Thermodesulfobacteriota</taxon>
        <taxon>Desulfomonilia</taxon>
        <taxon>Desulfomonilales</taxon>
        <taxon>Desulfomonilaceae</taxon>
        <taxon>Desulfomonile</taxon>
    </lineage>
</organism>
<protein>
    <submittedName>
        <fullName evidence="2">Hydrolase</fullName>
    </submittedName>
</protein>
<feature type="domain" description="Isochorismatase-like" evidence="1">
    <location>
        <begin position="17"/>
        <end position="166"/>
    </location>
</feature>
<dbReference type="InterPro" id="IPR050993">
    <property type="entry name" value="Isochorismatase_domain"/>
</dbReference>
<evidence type="ECO:0000313" key="2">
    <source>
        <dbReference type="EMBL" id="HGH61374.1"/>
    </source>
</evidence>
<dbReference type="EMBL" id="DTGT01000272">
    <property type="protein sequence ID" value="HGH61374.1"/>
    <property type="molecule type" value="Genomic_DNA"/>
</dbReference>
<gene>
    <name evidence="2" type="ORF">ENV54_08765</name>
</gene>
<dbReference type="InterPro" id="IPR000868">
    <property type="entry name" value="Isochorismatase-like_dom"/>
</dbReference>
<proteinExistence type="predicted"/>
<dbReference type="CDD" id="cd01012">
    <property type="entry name" value="YcaC_related"/>
    <property type="match status" value="1"/>
</dbReference>
<sequence length="189" mass="20923">MTRRIKEKPLQKTPETTFLILIDVQEKLVAAMHHKASLVENVIRLVKGLRILGVPILFTEQNPAGLGPTIPPLRLLLADNRPITKLSFSCCGEKAFLDALKVLRRQHALVCGIECHVCVYQSVADLVAQGYEVQVVSDAVASRTLENKEIGLQRCREMGASITSVETILFELLRRAEGPAFKEILGVVK</sequence>